<dbReference type="SUPFAM" id="SSF52091">
    <property type="entry name" value="SpoIIaa-like"/>
    <property type="match status" value="1"/>
</dbReference>
<dbReference type="Gene3D" id="3.30.750.24">
    <property type="entry name" value="STAS domain"/>
    <property type="match status" value="1"/>
</dbReference>
<dbReference type="GO" id="GO:0043856">
    <property type="term" value="F:anti-sigma factor antagonist activity"/>
    <property type="evidence" value="ECO:0007669"/>
    <property type="project" value="InterPro"/>
</dbReference>
<gene>
    <name evidence="5" type="ORF">SAMN05216174_10751</name>
</gene>
<dbReference type="PANTHER" id="PTHR33495">
    <property type="entry name" value="ANTI-SIGMA FACTOR ANTAGONIST TM_1081-RELATED-RELATED"/>
    <property type="match status" value="1"/>
</dbReference>
<sequence length="136" mass="14475">MAAPARLPAASTPRAPAPPAQQTNVRVERVSRWATVATLRGEIDLRTVPDAGDTLRAALRTPDLLALVLDLSEVDFLAAAGIGLLLDLRDGAEARAVDLRVVAASRPVLRPLEVTGLREAFQLHADRADALRPYAA</sequence>
<evidence type="ECO:0000313" key="6">
    <source>
        <dbReference type="Proteomes" id="UP000199501"/>
    </source>
</evidence>
<dbReference type="CDD" id="cd07043">
    <property type="entry name" value="STAS_anti-anti-sigma_factors"/>
    <property type="match status" value="1"/>
</dbReference>
<protein>
    <recommendedName>
        <fullName evidence="2">Anti-sigma factor antagonist</fullName>
    </recommendedName>
</protein>
<evidence type="ECO:0000313" key="5">
    <source>
        <dbReference type="EMBL" id="SDD08601.1"/>
    </source>
</evidence>
<evidence type="ECO:0000256" key="2">
    <source>
        <dbReference type="RuleBase" id="RU003749"/>
    </source>
</evidence>
<evidence type="ECO:0000256" key="3">
    <source>
        <dbReference type="SAM" id="MobiDB-lite"/>
    </source>
</evidence>
<dbReference type="InterPro" id="IPR002645">
    <property type="entry name" value="STAS_dom"/>
</dbReference>
<dbReference type="NCBIfam" id="TIGR00377">
    <property type="entry name" value="ant_ant_sig"/>
    <property type="match status" value="1"/>
</dbReference>
<reference evidence="6" key="1">
    <citation type="submission" date="2016-10" db="EMBL/GenBank/DDBJ databases">
        <authorList>
            <person name="Varghese N."/>
            <person name="Submissions S."/>
        </authorList>
    </citation>
    <scope>NUCLEOTIDE SEQUENCE [LARGE SCALE GENOMIC DNA]</scope>
    <source>
        <strain evidence="6">IBRC-M 10403</strain>
    </source>
</reference>
<dbReference type="AlphaFoldDB" id="A0A1G6RVY6"/>
<evidence type="ECO:0000256" key="1">
    <source>
        <dbReference type="ARBA" id="ARBA00009013"/>
    </source>
</evidence>
<dbReference type="Pfam" id="PF01740">
    <property type="entry name" value="STAS"/>
    <property type="match status" value="1"/>
</dbReference>
<comment type="similarity">
    <text evidence="1 2">Belongs to the anti-sigma-factor antagonist family.</text>
</comment>
<dbReference type="PANTHER" id="PTHR33495:SF2">
    <property type="entry name" value="ANTI-SIGMA FACTOR ANTAGONIST TM_1081-RELATED"/>
    <property type="match status" value="1"/>
</dbReference>
<dbReference type="OrthoDB" id="3576811at2"/>
<dbReference type="PROSITE" id="PS50801">
    <property type="entry name" value="STAS"/>
    <property type="match status" value="1"/>
</dbReference>
<dbReference type="RefSeq" id="WP_091451041.1">
    <property type="nucleotide sequence ID" value="NZ_FMZZ01000007.1"/>
</dbReference>
<evidence type="ECO:0000259" key="4">
    <source>
        <dbReference type="PROSITE" id="PS50801"/>
    </source>
</evidence>
<dbReference type="InterPro" id="IPR036513">
    <property type="entry name" value="STAS_dom_sf"/>
</dbReference>
<proteinExistence type="inferred from homology"/>
<keyword evidence="6" id="KW-1185">Reference proteome</keyword>
<feature type="compositionally biased region" description="Low complexity" evidence="3">
    <location>
        <begin position="1"/>
        <end position="14"/>
    </location>
</feature>
<dbReference type="InterPro" id="IPR003658">
    <property type="entry name" value="Anti-sigma_ant"/>
</dbReference>
<feature type="region of interest" description="Disordered" evidence="3">
    <location>
        <begin position="1"/>
        <end position="24"/>
    </location>
</feature>
<organism evidence="5 6">
    <name type="scientific">Actinokineospora iranica</name>
    <dbReference type="NCBI Taxonomy" id="1271860"/>
    <lineage>
        <taxon>Bacteria</taxon>
        <taxon>Bacillati</taxon>
        <taxon>Actinomycetota</taxon>
        <taxon>Actinomycetes</taxon>
        <taxon>Pseudonocardiales</taxon>
        <taxon>Pseudonocardiaceae</taxon>
        <taxon>Actinokineospora</taxon>
    </lineage>
</organism>
<name>A0A1G6RVY6_9PSEU</name>
<accession>A0A1G6RVY6</accession>
<dbReference type="STRING" id="1271860.SAMN05216174_10751"/>
<dbReference type="Proteomes" id="UP000199501">
    <property type="component" value="Unassembled WGS sequence"/>
</dbReference>
<dbReference type="EMBL" id="FMZZ01000007">
    <property type="protein sequence ID" value="SDD08601.1"/>
    <property type="molecule type" value="Genomic_DNA"/>
</dbReference>
<feature type="domain" description="STAS" evidence="4">
    <location>
        <begin position="36"/>
        <end position="134"/>
    </location>
</feature>